<dbReference type="SMART" id="SM00220">
    <property type="entry name" value="S_TKc"/>
    <property type="match status" value="1"/>
</dbReference>
<keyword evidence="9" id="KW-0812">Transmembrane</keyword>
<dbReference type="PROSITE" id="PS00108">
    <property type="entry name" value="PROTEIN_KINASE_ST"/>
    <property type="match status" value="1"/>
</dbReference>
<keyword evidence="5 11" id="KW-0418">Kinase</keyword>
<accession>A0ABV5DZY7</accession>
<gene>
    <name evidence="11" type="ORF">VSQ78_20835</name>
</gene>
<dbReference type="Gene3D" id="1.10.510.10">
    <property type="entry name" value="Transferase(Phosphotransferase) domain 1"/>
    <property type="match status" value="1"/>
</dbReference>
<evidence type="ECO:0000256" key="5">
    <source>
        <dbReference type="ARBA" id="ARBA00022777"/>
    </source>
</evidence>
<feature type="compositionally biased region" description="Low complexity" evidence="8">
    <location>
        <begin position="291"/>
        <end position="307"/>
    </location>
</feature>
<keyword evidence="4 7" id="KW-0547">Nucleotide-binding</keyword>
<evidence type="ECO:0000256" key="8">
    <source>
        <dbReference type="SAM" id="MobiDB-lite"/>
    </source>
</evidence>
<keyword evidence="9" id="KW-1133">Transmembrane helix</keyword>
<evidence type="ECO:0000256" key="3">
    <source>
        <dbReference type="ARBA" id="ARBA00022679"/>
    </source>
</evidence>
<name>A0ABV5DZY7_9ACTN</name>
<dbReference type="CDD" id="cd14014">
    <property type="entry name" value="STKc_PknB_like"/>
    <property type="match status" value="1"/>
</dbReference>
<evidence type="ECO:0000256" key="2">
    <source>
        <dbReference type="ARBA" id="ARBA00022527"/>
    </source>
</evidence>
<evidence type="ECO:0000256" key="6">
    <source>
        <dbReference type="ARBA" id="ARBA00022840"/>
    </source>
</evidence>
<dbReference type="Gene3D" id="3.30.200.20">
    <property type="entry name" value="Phosphorylase Kinase, domain 1"/>
    <property type="match status" value="1"/>
</dbReference>
<evidence type="ECO:0000256" key="1">
    <source>
        <dbReference type="ARBA" id="ARBA00012513"/>
    </source>
</evidence>
<dbReference type="InterPro" id="IPR000719">
    <property type="entry name" value="Prot_kinase_dom"/>
</dbReference>
<dbReference type="PROSITE" id="PS00107">
    <property type="entry name" value="PROTEIN_KINASE_ATP"/>
    <property type="match status" value="1"/>
</dbReference>
<dbReference type="SUPFAM" id="SSF56112">
    <property type="entry name" value="Protein kinase-like (PK-like)"/>
    <property type="match status" value="1"/>
</dbReference>
<evidence type="ECO:0000256" key="7">
    <source>
        <dbReference type="PROSITE-ProRule" id="PRU10141"/>
    </source>
</evidence>
<dbReference type="EMBL" id="JAYMRS010000009">
    <property type="protein sequence ID" value="MFB8770153.1"/>
    <property type="molecule type" value="Genomic_DNA"/>
</dbReference>
<keyword evidence="12" id="KW-1185">Reference proteome</keyword>
<dbReference type="InterPro" id="IPR017441">
    <property type="entry name" value="Protein_kinase_ATP_BS"/>
</dbReference>
<evidence type="ECO:0000313" key="12">
    <source>
        <dbReference type="Proteomes" id="UP001585053"/>
    </source>
</evidence>
<dbReference type="PANTHER" id="PTHR43289">
    <property type="entry name" value="MITOGEN-ACTIVATED PROTEIN KINASE KINASE KINASE 20-RELATED"/>
    <property type="match status" value="1"/>
</dbReference>
<dbReference type="Pfam" id="PF00069">
    <property type="entry name" value="Pkinase"/>
    <property type="match status" value="1"/>
</dbReference>
<comment type="caution">
    <text evidence="11">The sequence shown here is derived from an EMBL/GenBank/DDBJ whole genome shotgun (WGS) entry which is preliminary data.</text>
</comment>
<dbReference type="GO" id="GO:0004674">
    <property type="term" value="F:protein serine/threonine kinase activity"/>
    <property type="evidence" value="ECO:0007669"/>
    <property type="project" value="UniProtKB-EC"/>
</dbReference>
<keyword evidence="2" id="KW-0723">Serine/threonine-protein kinase</keyword>
<dbReference type="Proteomes" id="UP001585053">
    <property type="component" value="Unassembled WGS sequence"/>
</dbReference>
<evidence type="ECO:0000256" key="4">
    <source>
        <dbReference type="ARBA" id="ARBA00022741"/>
    </source>
</evidence>
<feature type="region of interest" description="Disordered" evidence="8">
    <location>
        <begin position="377"/>
        <end position="426"/>
    </location>
</feature>
<dbReference type="InterPro" id="IPR008271">
    <property type="entry name" value="Ser/Thr_kinase_AS"/>
</dbReference>
<evidence type="ECO:0000313" key="11">
    <source>
        <dbReference type="EMBL" id="MFB8770153.1"/>
    </source>
</evidence>
<keyword evidence="3 11" id="KW-0808">Transferase</keyword>
<feature type="compositionally biased region" description="Acidic residues" evidence="8">
    <location>
        <begin position="401"/>
        <end position="426"/>
    </location>
</feature>
<evidence type="ECO:0000259" key="10">
    <source>
        <dbReference type="PROSITE" id="PS50011"/>
    </source>
</evidence>
<dbReference type="EC" id="2.7.11.1" evidence="1"/>
<sequence>MNSSEADPGRVLVDRYRLDEIIGEGGMGRVWRGTDTLLDRPVAVKELTTPPGLPAHEVEVLRTRMIREARSAAQLSHPSIITVFDVAEEDGRPWIVMELVQGPSLGDLIRSDGALTVKRAADIGEQMAAGLAEAHNRGIVHRDIKPGNVLIAGNDRAVLTDFGIAHLDGATHLTSTGLLIGSPSYLAPEIAHGRSATPASDMWALGITLYQAVEGTLPFERPTPMATLTAIVTQDLPESPNAGELRPVLEALCEKRPEDRPSIGEVRSLLRGIRDSAGAAPSVTATTVAAAPAIVEPEPEPAGVVSGTEHAAGTPEGPVDQAVGGGPAIPPPPPKASRKTGGRRPRPLVVAALTLVFLLLLGGVATTVYLSASSPGDVASAVGAEEEPDPVDRADAGASEEPTDEESARDEEEPEEEPGEEEEDPWDFLVRHEDSSGFSVDVPEGWEIDRQQHMVYFRNPDGGYLLVDQTSNPNDDAGDDWRDFEPIGRQNFSGYSLIGIEDVDAEWAGDYVSAADWEFTFSGRNGEMHAINRGFHTEDIGYALFLVSPESQSVNHALLDRISESFVPAD</sequence>
<protein>
    <recommendedName>
        <fullName evidence="1">non-specific serine/threonine protein kinase</fullName>
        <ecNumber evidence="1">2.7.11.1</ecNumber>
    </recommendedName>
</protein>
<evidence type="ECO:0000256" key="9">
    <source>
        <dbReference type="SAM" id="Phobius"/>
    </source>
</evidence>
<keyword evidence="6 7" id="KW-0067">ATP-binding</keyword>
<feature type="binding site" evidence="7">
    <location>
        <position position="45"/>
    </location>
    <ligand>
        <name>ATP</name>
        <dbReference type="ChEBI" id="CHEBI:30616"/>
    </ligand>
</feature>
<organism evidence="11 12">
    <name type="scientific">Nocardiopsis alba</name>
    <dbReference type="NCBI Taxonomy" id="53437"/>
    <lineage>
        <taxon>Bacteria</taxon>
        <taxon>Bacillati</taxon>
        <taxon>Actinomycetota</taxon>
        <taxon>Actinomycetes</taxon>
        <taxon>Streptosporangiales</taxon>
        <taxon>Nocardiopsidaceae</taxon>
        <taxon>Nocardiopsis</taxon>
    </lineage>
</organism>
<keyword evidence="9" id="KW-0472">Membrane</keyword>
<feature type="region of interest" description="Disordered" evidence="8">
    <location>
        <begin position="291"/>
        <end position="343"/>
    </location>
</feature>
<proteinExistence type="predicted"/>
<feature type="transmembrane region" description="Helical" evidence="9">
    <location>
        <begin position="348"/>
        <end position="370"/>
    </location>
</feature>
<reference evidence="11 12" key="1">
    <citation type="submission" date="2024-01" db="EMBL/GenBank/DDBJ databases">
        <title>Genome mining of biosynthetic gene clusters to explore secondary metabolites of Streptomyces sp.</title>
        <authorList>
            <person name="Baig A."/>
            <person name="Ajitkumar Shintre N."/>
            <person name="Kumar H."/>
            <person name="Anbarasu A."/>
            <person name="Ramaiah S."/>
        </authorList>
    </citation>
    <scope>NUCLEOTIDE SEQUENCE [LARGE SCALE GENOMIC DNA]</scope>
    <source>
        <strain evidence="11 12">A01</strain>
    </source>
</reference>
<feature type="domain" description="Protein kinase" evidence="10">
    <location>
        <begin position="16"/>
        <end position="270"/>
    </location>
</feature>
<dbReference type="RefSeq" id="WP_357716360.1">
    <property type="nucleotide sequence ID" value="NZ_JAYMRS010000009.1"/>
</dbReference>
<dbReference type="PROSITE" id="PS50011">
    <property type="entry name" value="PROTEIN_KINASE_DOM"/>
    <property type="match status" value="1"/>
</dbReference>
<dbReference type="PANTHER" id="PTHR43289:SF6">
    <property type="entry name" value="SERINE_THREONINE-PROTEIN KINASE NEKL-3"/>
    <property type="match status" value="1"/>
</dbReference>
<dbReference type="InterPro" id="IPR011009">
    <property type="entry name" value="Kinase-like_dom_sf"/>
</dbReference>